<evidence type="ECO:0000313" key="2">
    <source>
        <dbReference type="Proteomes" id="UP000294947"/>
    </source>
</evidence>
<protein>
    <recommendedName>
        <fullName evidence="3">Excreted virulence factor EspC, type VII ESX diderm</fullName>
    </recommendedName>
</protein>
<sequence length="105" mass="11355">MPTHDGLKVFPNALRLDAQTWEAASKKIRTAAKTADGLDLTIEHFGFLADELGATAVYQELQEKLVLLLDGAAANSADVSEALEKCASTYERQDEDSATKLSQTN</sequence>
<comment type="caution">
    <text evidence="1">The sequence shown here is derived from an EMBL/GenBank/DDBJ whole genome shotgun (WGS) entry which is preliminary data.</text>
</comment>
<evidence type="ECO:0008006" key="3">
    <source>
        <dbReference type="Google" id="ProtNLM"/>
    </source>
</evidence>
<evidence type="ECO:0000313" key="1">
    <source>
        <dbReference type="EMBL" id="TDD56545.1"/>
    </source>
</evidence>
<name>A0A4R4ZE03_9PSEU</name>
<dbReference type="GO" id="GO:0009306">
    <property type="term" value="P:protein secretion"/>
    <property type="evidence" value="ECO:0007669"/>
    <property type="project" value="InterPro"/>
</dbReference>
<dbReference type="EMBL" id="SMKW01000001">
    <property type="protein sequence ID" value="TDD56545.1"/>
    <property type="molecule type" value="Genomic_DNA"/>
</dbReference>
<dbReference type="InterPro" id="IPR022536">
    <property type="entry name" value="EspC"/>
</dbReference>
<dbReference type="RefSeq" id="WP_132479064.1">
    <property type="nucleotide sequence ID" value="NZ_SMKW01000001.1"/>
</dbReference>
<accession>A0A4R4ZE03</accession>
<gene>
    <name evidence="1" type="ORF">E1288_00155</name>
</gene>
<proteinExistence type="predicted"/>
<dbReference type="AlphaFoldDB" id="A0A4R4ZE03"/>
<keyword evidence="2" id="KW-1185">Reference proteome</keyword>
<organism evidence="1 2">
    <name type="scientific">Saccharopolyspora elongata</name>
    <dbReference type="NCBI Taxonomy" id="2530387"/>
    <lineage>
        <taxon>Bacteria</taxon>
        <taxon>Bacillati</taxon>
        <taxon>Actinomycetota</taxon>
        <taxon>Actinomycetes</taxon>
        <taxon>Pseudonocardiales</taxon>
        <taxon>Pseudonocardiaceae</taxon>
        <taxon>Saccharopolyspora</taxon>
    </lineage>
</organism>
<dbReference type="Pfam" id="PF10824">
    <property type="entry name" value="T7SS_ESX_EspC"/>
    <property type="match status" value="1"/>
</dbReference>
<dbReference type="OrthoDB" id="3699131at2"/>
<dbReference type="Proteomes" id="UP000294947">
    <property type="component" value="Unassembled WGS sequence"/>
</dbReference>
<reference evidence="1 2" key="1">
    <citation type="submission" date="2019-03" db="EMBL/GenBank/DDBJ databases">
        <title>Draft genome sequences of novel Actinobacteria.</title>
        <authorList>
            <person name="Sahin N."/>
            <person name="Ay H."/>
            <person name="Saygin H."/>
        </authorList>
    </citation>
    <scope>NUCLEOTIDE SEQUENCE [LARGE SCALE GENOMIC DNA]</scope>
    <source>
        <strain evidence="1 2">7K502</strain>
    </source>
</reference>